<dbReference type="GeneID" id="33356410"/>
<evidence type="ECO:0008006" key="2">
    <source>
        <dbReference type="Google" id="ProtNLM"/>
    </source>
</evidence>
<proteinExistence type="predicted"/>
<geneLocation type="chloroplast" evidence="1"/>
<protein>
    <recommendedName>
        <fullName evidence="2">Reverse transcriptase N-terminal domain-containing protein</fullName>
    </recommendedName>
</protein>
<gene>
    <name evidence="1" type="primary">ConsOrf5</name>
</gene>
<evidence type="ECO:0000313" key="1">
    <source>
        <dbReference type="EMBL" id="ARW63092.1"/>
    </source>
</evidence>
<keyword evidence="1" id="KW-0934">Plastid</keyword>
<reference evidence="1" key="1">
    <citation type="journal article" date="2017" name="J. Phycol.">
        <title>Analysis of chloroplast genomes and a supermatrix inform reclassification of the Rhodomelaceae (Rhodophyta).</title>
        <authorList>
            <person name="Diaz-Tapia P."/>
            <person name="Maggs C.A."/>
            <person name="West J.A."/>
            <person name="Verbruggen H."/>
        </authorList>
    </citation>
    <scope>NUCLEOTIDE SEQUENCE</scope>
    <source>
        <strain evidence="1">PD546</strain>
    </source>
</reference>
<dbReference type="EMBL" id="MF101426">
    <property type="protein sequence ID" value="ARW63092.1"/>
    <property type="molecule type" value="Genomic_DNA"/>
</dbReference>
<dbReference type="RefSeq" id="YP_009394530.1">
    <property type="nucleotide sequence ID" value="NC_035273.1"/>
</dbReference>
<keyword evidence="1" id="KW-0150">Chloroplast</keyword>
<sequence length="371" mass="45129">MYISLVKYKPEKYMFNLNNFWPNSFWSKVHLRILMLMKQIFIETKKHNVRNVYRLQNYLINSNELKISELNKIIQKVCLSYYKKEKKKHILDNSLKLNLINNAFNIETLKNEDYIIIKTQLKENLILASIEPVHKARSTKFIHKSKSLKFSDGDIIKYCVSNKYIIKKLVQYNQMKKFILNLLKKNHFFNVLEIFYSKNIFNLKQPNYILYVNDIIENTSFINLMHQIISIDTIWYSFNETKKNQYTTIINLPNLFTVYTQYISFSKVFKIYLRSFFSTIKSKIYKYVFIKTSYNSLFYKLINLCESWYYKIKPFISINIIHICYKYINNIIYIWTKRKILQKDTDKIVHKMNSILNRFIYLCNLNKYCIY</sequence>
<dbReference type="AlphaFoldDB" id="A0A1Z1MB39"/>
<name>A0A1Z1MB39_9FLOR</name>
<accession>A0A1Z1MB39</accession>
<organism evidence="1">
    <name type="scientific">Vertebrata thuyoides</name>
    <dbReference type="NCBI Taxonomy" id="2006970"/>
    <lineage>
        <taxon>Eukaryota</taxon>
        <taxon>Rhodophyta</taxon>
        <taxon>Florideophyceae</taxon>
        <taxon>Rhodymeniophycidae</taxon>
        <taxon>Ceramiales</taxon>
        <taxon>Rhodomelaceae</taxon>
        <taxon>Polysiphonioideae</taxon>
        <taxon>Vertebrata</taxon>
    </lineage>
</organism>